<evidence type="ECO:0000313" key="2">
    <source>
        <dbReference type="Proteomes" id="UP000299102"/>
    </source>
</evidence>
<dbReference type="EMBL" id="BGZK01004072">
    <property type="protein sequence ID" value="GBP06689.1"/>
    <property type="molecule type" value="Genomic_DNA"/>
</dbReference>
<reference evidence="1 2" key="1">
    <citation type="journal article" date="2019" name="Commun. Biol.">
        <title>The bagworm genome reveals a unique fibroin gene that provides high tensile strength.</title>
        <authorList>
            <person name="Kono N."/>
            <person name="Nakamura H."/>
            <person name="Ohtoshi R."/>
            <person name="Tomita M."/>
            <person name="Numata K."/>
            <person name="Arakawa K."/>
        </authorList>
    </citation>
    <scope>NUCLEOTIDE SEQUENCE [LARGE SCALE GENOMIC DNA]</scope>
</reference>
<keyword evidence="2" id="KW-1185">Reference proteome</keyword>
<dbReference type="AlphaFoldDB" id="A0A4C1SWX7"/>
<gene>
    <name evidence="1" type="ORF">EVAR_69629_1</name>
</gene>
<organism evidence="1 2">
    <name type="scientific">Eumeta variegata</name>
    <name type="common">Bagworm moth</name>
    <name type="synonym">Eumeta japonica</name>
    <dbReference type="NCBI Taxonomy" id="151549"/>
    <lineage>
        <taxon>Eukaryota</taxon>
        <taxon>Metazoa</taxon>
        <taxon>Ecdysozoa</taxon>
        <taxon>Arthropoda</taxon>
        <taxon>Hexapoda</taxon>
        <taxon>Insecta</taxon>
        <taxon>Pterygota</taxon>
        <taxon>Neoptera</taxon>
        <taxon>Endopterygota</taxon>
        <taxon>Lepidoptera</taxon>
        <taxon>Glossata</taxon>
        <taxon>Ditrysia</taxon>
        <taxon>Tineoidea</taxon>
        <taxon>Psychidae</taxon>
        <taxon>Oiketicinae</taxon>
        <taxon>Eumeta</taxon>
    </lineage>
</organism>
<name>A0A4C1SWX7_EUMVA</name>
<dbReference type="Proteomes" id="UP000299102">
    <property type="component" value="Unassembled WGS sequence"/>
</dbReference>
<accession>A0A4C1SWX7</accession>
<protein>
    <submittedName>
        <fullName evidence="1">Uncharacterized protein</fullName>
    </submittedName>
</protein>
<evidence type="ECO:0000313" key="1">
    <source>
        <dbReference type="EMBL" id="GBP06689.1"/>
    </source>
</evidence>
<proteinExistence type="predicted"/>
<sequence>MTSKPIFAIELNNVRPWEKLDGSPVCFKTFKNKIASTWFWFSPKIWYAADLPSCGSCMQQQGIQLKPHQRFQLPHRHDYYSPICGF</sequence>
<comment type="caution">
    <text evidence="1">The sequence shown here is derived from an EMBL/GenBank/DDBJ whole genome shotgun (WGS) entry which is preliminary data.</text>
</comment>